<dbReference type="AlphaFoldDB" id="A0A075W287"/>
<dbReference type="OrthoDB" id="10268973at2759"/>
<keyword evidence="1" id="KW-0812">Transmembrane</keyword>
<dbReference type="KEGG" id="cann:19989173"/>
<keyword evidence="3" id="KW-0496">Mitochondrion</keyword>
<evidence type="ECO:0000313" key="2">
    <source>
        <dbReference type="EMBL" id="AIG89873.1"/>
    </source>
</evidence>
<accession>A0A1U8QD73</accession>
<protein>
    <submittedName>
        <fullName evidence="3">Uncharacterized protein</fullName>
    </submittedName>
</protein>
<evidence type="ECO:0000313" key="3">
    <source>
        <dbReference type="EMBL" id="AIG90181.1"/>
    </source>
</evidence>
<reference evidence="3" key="2">
    <citation type="submission" date="2014-05" db="EMBL/GenBank/DDBJ databases">
        <title>Capsicum annuum strain Jeju mitochondrial DNA, complete genome.</title>
        <authorList>
            <person name="Jo Y.D."/>
            <person name="Choi Y."/>
            <person name="Kim D.-H."/>
            <person name="Kim B.-D."/>
            <person name="Kang B.-C."/>
        </authorList>
    </citation>
    <scope>NUCLEOTIDE SEQUENCE</scope>
</reference>
<keyword evidence="1" id="KW-1133">Transmembrane helix</keyword>
<dbReference type="EMBL" id="KJ865409">
    <property type="protein sequence ID" value="AIG89873.1"/>
    <property type="molecule type" value="Genomic_DNA"/>
</dbReference>
<proteinExistence type="predicted"/>
<dbReference type="EMBL" id="KJ865409">
    <property type="protein sequence ID" value="AIG89978.1"/>
    <property type="molecule type" value="Genomic_DNA"/>
</dbReference>
<accession>A0A075W287</accession>
<evidence type="ECO:0000256" key="1">
    <source>
        <dbReference type="SAM" id="Phobius"/>
    </source>
</evidence>
<organism evidence="3">
    <name type="scientific">Capsicum annuum</name>
    <name type="common">Capsicum pepper</name>
    <dbReference type="NCBI Taxonomy" id="4072"/>
    <lineage>
        <taxon>Eukaryota</taxon>
        <taxon>Viridiplantae</taxon>
        <taxon>Streptophyta</taxon>
        <taxon>Embryophyta</taxon>
        <taxon>Tracheophyta</taxon>
        <taxon>Spermatophyta</taxon>
        <taxon>Magnoliopsida</taxon>
        <taxon>eudicotyledons</taxon>
        <taxon>Gunneridae</taxon>
        <taxon>Pentapetalae</taxon>
        <taxon>asterids</taxon>
        <taxon>lamiids</taxon>
        <taxon>Solanales</taxon>
        <taxon>Solanaceae</taxon>
        <taxon>Solanoideae</taxon>
        <taxon>Capsiceae</taxon>
        <taxon>Capsicum</taxon>
    </lineage>
</organism>
<reference evidence="2" key="1">
    <citation type="journal article" date="2014" name="BMC Genomics">
        <title>Extensive structural variations between mitochondrial genomes of CMS and normal peppers (Capsicum annuum L.) revealed by complete nucleotide sequencing.</title>
        <authorList>
            <person name="Jo Y.D."/>
            <person name="Choi Y."/>
            <person name="Kim D.H."/>
            <person name="Kim B.D."/>
            <person name="Kang B.C."/>
        </authorList>
    </citation>
    <scope>NUCLEOTIDE SEQUENCE</scope>
</reference>
<sequence length="125" mass="14364">MHRERSSVGKLCYAPTTAPSLYLSRALPHSFAGLNSISFLLCLRELLIGRPTGRPRLERIESYYRCRCRCCLPTALRLLLWSQRCRFFRHGNCSLCPGQGDSICLVGFFACLFHFLIILHFTNSY</sequence>
<dbReference type="RefSeq" id="YP_009049823.1">
    <property type="nucleotide sequence ID" value="NC_024624.1"/>
</dbReference>
<gene>
    <name evidence="3" type="primary">orf125h</name>
</gene>
<name>A0A075W287_CAPAN</name>
<keyword evidence="1" id="KW-0472">Membrane</keyword>
<feature type="transmembrane region" description="Helical" evidence="1">
    <location>
        <begin position="103"/>
        <end position="122"/>
    </location>
</feature>
<geneLocation type="mitochondrion" evidence="3"/>
<dbReference type="EMBL" id="KJ865410">
    <property type="protein sequence ID" value="AIG90181.1"/>
    <property type="molecule type" value="Genomic_DNA"/>
</dbReference>
<dbReference type="GeneID" id="19989173"/>